<evidence type="ECO:0000313" key="1">
    <source>
        <dbReference type="EMBL" id="TGX99857.1"/>
    </source>
</evidence>
<protein>
    <submittedName>
        <fullName evidence="1">Sensor histidine kinase</fullName>
    </submittedName>
</protein>
<name>A0AC61R1N3_9FIRM</name>
<proteinExistence type="predicted"/>
<comment type="caution">
    <text evidence="1">The sequence shown here is derived from an EMBL/GenBank/DDBJ whole genome shotgun (WGS) entry which is preliminary data.</text>
</comment>
<accession>A0AC61R1N3</accession>
<organism evidence="1 2">
    <name type="scientific">Hominisplanchenecus murintestinalis</name>
    <dbReference type="NCBI Taxonomy" id="2941517"/>
    <lineage>
        <taxon>Bacteria</taxon>
        <taxon>Bacillati</taxon>
        <taxon>Bacillota</taxon>
        <taxon>Clostridia</taxon>
        <taxon>Lachnospirales</taxon>
        <taxon>Lachnospiraceae</taxon>
        <taxon>Hominisplanchenecus</taxon>
    </lineage>
</organism>
<keyword evidence="1" id="KW-0808">Transferase</keyword>
<keyword evidence="1" id="KW-0418">Kinase</keyword>
<sequence>MRQKVRNIWEYIKERYQTASISSITAVSFTIVSVISLGFAGVLLYGRFSSSTEDLIARNNIQLMNQVSLNLETSVRNMMRLSNSMYYCVIKNVDLGVEKLDGEMNLMYESNRDDLVSLACFDEEGNLVAATPIASLKPSVEITAQSWFQKANEKMENLHFSTPHVQSIFADSTSRYSWVISLSRTVELTRGGEISRGVLLVDMAYSGIEQLFDKVNTGGAGYTYLIDGAGEIIYHPRQRAIYSNLNKENNLEAAKYEDGSHRENFEGNERSVTVKTVGYTGWKIINVVPTDEFYLDLTQMRLFVFLIVVFAILCIAMLNIFISGRIATPIRRLEASVRELEKGNLNLEIYEDGSQEIRHLGRTLRSMVEQMQCLMEDIVVEQEAKRKSELDALQSQINPHFLYNTLDSIVWMVESGQYKEAISMVTALSRLFRISLSKGKTIITLAEEAEHARNYMNIQKVRYKNRFEFTMEIEPGIQQYSTIKLVIQPILENSIYYGMEYMDGDGIIKVRGYEKDGDILVDVLDNGPGMPREVVDYLLTDGKRVRKKGSGVGLMNVHQRIRLYFGEPYGLEIISEPDEGTLVRIHLPKTFEREGREQ</sequence>
<evidence type="ECO:0000313" key="2">
    <source>
        <dbReference type="Proteomes" id="UP000307720"/>
    </source>
</evidence>
<keyword evidence="2" id="KW-1185">Reference proteome</keyword>
<dbReference type="EMBL" id="SRZB01000004">
    <property type="protein sequence ID" value="TGX99857.1"/>
    <property type="molecule type" value="Genomic_DNA"/>
</dbReference>
<dbReference type="Proteomes" id="UP000307720">
    <property type="component" value="Unassembled WGS sequence"/>
</dbReference>
<reference evidence="1" key="1">
    <citation type="submission" date="2019-04" db="EMBL/GenBank/DDBJ databases">
        <title>Microbes associate with the intestines of laboratory mice.</title>
        <authorList>
            <person name="Navarre W."/>
            <person name="Wong E."/>
            <person name="Huang K."/>
            <person name="Tropini C."/>
            <person name="Ng K."/>
            <person name="Yu B."/>
        </authorList>
    </citation>
    <scope>NUCLEOTIDE SEQUENCE</scope>
    <source>
        <strain evidence="1">NM72_1-8</strain>
    </source>
</reference>
<gene>
    <name evidence="1" type="ORF">E5357_03795</name>
</gene>